<comment type="caution">
    <text evidence="4">The sequence shown here is derived from an EMBL/GenBank/DDBJ whole genome shotgun (WGS) entry which is preliminary data.</text>
</comment>
<evidence type="ECO:0000256" key="3">
    <source>
        <dbReference type="SAM" id="SignalP"/>
    </source>
</evidence>
<feature type="signal peptide" evidence="3">
    <location>
        <begin position="1"/>
        <end position="17"/>
    </location>
</feature>
<dbReference type="Pfam" id="PF13855">
    <property type="entry name" value="LRR_8"/>
    <property type="match status" value="1"/>
</dbReference>
<evidence type="ECO:0000256" key="1">
    <source>
        <dbReference type="ARBA" id="ARBA00022614"/>
    </source>
</evidence>
<dbReference type="EMBL" id="JADBJN010000004">
    <property type="protein sequence ID" value="KAG5667723.1"/>
    <property type="molecule type" value="Genomic_DNA"/>
</dbReference>
<dbReference type="SUPFAM" id="SSF52058">
    <property type="entry name" value="L domain-like"/>
    <property type="match status" value="1"/>
</dbReference>
<dbReference type="Gene3D" id="3.80.10.10">
    <property type="entry name" value="Ribonuclease Inhibitor"/>
    <property type="match status" value="1"/>
</dbReference>
<dbReference type="PROSITE" id="PS51450">
    <property type="entry name" value="LRR"/>
    <property type="match status" value="1"/>
</dbReference>
<dbReference type="InterPro" id="IPR003591">
    <property type="entry name" value="Leu-rich_rpt_typical-subtyp"/>
</dbReference>
<dbReference type="SMART" id="SM00369">
    <property type="entry name" value="LRR_TYP"/>
    <property type="match status" value="2"/>
</dbReference>
<dbReference type="OrthoDB" id="7783855at2759"/>
<organism evidence="4 5">
    <name type="scientific">Polypedilum vanderplanki</name>
    <name type="common">Sleeping chironomid midge</name>
    <dbReference type="NCBI Taxonomy" id="319348"/>
    <lineage>
        <taxon>Eukaryota</taxon>
        <taxon>Metazoa</taxon>
        <taxon>Ecdysozoa</taxon>
        <taxon>Arthropoda</taxon>
        <taxon>Hexapoda</taxon>
        <taxon>Insecta</taxon>
        <taxon>Pterygota</taxon>
        <taxon>Neoptera</taxon>
        <taxon>Endopterygota</taxon>
        <taxon>Diptera</taxon>
        <taxon>Nematocera</taxon>
        <taxon>Chironomoidea</taxon>
        <taxon>Chironomidae</taxon>
        <taxon>Chironominae</taxon>
        <taxon>Polypedilum</taxon>
        <taxon>Polypedilum</taxon>
    </lineage>
</organism>
<gene>
    <name evidence="4" type="ORF">PVAND_015694</name>
</gene>
<dbReference type="PANTHER" id="PTHR24366:SF96">
    <property type="entry name" value="LEUCINE RICH REPEAT CONTAINING 53"/>
    <property type="match status" value="1"/>
</dbReference>
<evidence type="ECO:0000256" key="2">
    <source>
        <dbReference type="ARBA" id="ARBA00022737"/>
    </source>
</evidence>
<dbReference type="InterPro" id="IPR032675">
    <property type="entry name" value="LRR_dom_sf"/>
</dbReference>
<keyword evidence="3" id="KW-0732">Signal</keyword>
<accession>A0A9J6BDX3</accession>
<dbReference type="InterPro" id="IPR001611">
    <property type="entry name" value="Leu-rich_rpt"/>
</dbReference>
<proteinExistence type="predicted"/>
<evidence type="ECO:0000313" key="4">
    <source>
        <dbReference type="EMBL" id="KAG5667723.1"/>
    </source>
</evidence>
<sequence>MKAVFFGFFLLFTASSAEKLQCSFFEQYHFQPERTFYQCSVKNTEIFSGNRVNIEEAEGEHYRGHSNNDVQAIVIRNAPNMNLFPTDINKIFKNLEFILISNSSLKSITSDDLKGFPNLKILDLKYNQIETIHEDLFSHNPDLEIIHLYNNKISHVDKHAFSGLSKLRILILLKNVCKMGVAELKEDIPALVKTIEEGACKTGN</sequence>
<name>A0A9J6BDX3_POLVA</name>
<dbReference type="Proteomes" id="UP001107558">
    <property type="component" value="Chromosome 4"/>
</dbReference>
<keyword evidence="2" id="KW-0677">Repeat</keyword>
<dbReference type="AlphaFoldDB" id="A0A9J6BDX3"/>
<keyword evidence="1" id="KW-0433">Leucine-rich repeat</keyword>
<reference evidence="4" key="1">
    <citation type="submission" date="2021-03" db="EMBL/GenBank/DDBJ databases">
        <title>Chromosome level genome of the anhydrobiotic midge Polypedilum vanderplanki.</title>
        <authorList>
            <person name="Yoshida Y."/>
            <person name="Kikawada T."/>
            <person name="Gusev O."/>
        </authorList>
    </citation>
    <scope>NUCLEOTIDE SEQUENCE</scope>
    <source>
        <strain evidence="4">NIAS01</strain>
        <tissue evidence="4">Whole body or cell culture</tissue>
    </source>
</reference>
<feature type="chain" id="PRO_5039888662" evidence="3">
    <location>
        <begin position="18"/>
        <end position="204"/>
    </location>
</feature>
<protein>
    <submittedName>
        <fullName evidence="4">Uncharacterized protein</fullName>
    </submittedName>
</protein>
<evidence type="ECO:0000313" key="5">
    <source>
        <dbReference type="Proteomes" id="UP001107558"/>
    </source>
</evidence>
<keyword evidence="5" id="KW-1185">Reference proteome</keyword>
<dbReference type="PANTHER" id="PTHR24366">
    <property type="entry name" value="IG(IMMUNOGLOBULIN) AND LRR(LEUCINE RICH REPEAT) DOMAINS"/>
    <property type="match status" value="1"/>
</dbReference>